<evidence type="ECO:0000256" key="14">
    <source>
        <dbReference type="ARBA" id="ARBA00050360"/>
    </source>
</evidence>
<organism evidence="18">
    <name type="scientific">Sesamum latifolium</name>
    <dbReference type="NCBI Taxonomy" id="2727402"/>
    <lineage>
        <taxon>Eukaryota</taxon>
        <taxon>Viridiplantae</taxon>
        <taxon>Streptophyta</taxon>
        <taxon>Embryophyta</taxon>
        <taxon>Tracheophyta</taxon>
        <taxon>Spermatophyta</taxon>
        <taxon>Magnoliopsida</taxon>
        <taxon>eudicotyledons</taxon>
        <taxon>Gunneridae</taxon>
        <taxon>Pentapetalae</taxon>
        <taxon>asterids</taxon>
        <taxon>lamiids</taxon>
        <taxon>Lamiales</taxon>
        <taxon>Pedaliaceae</taxon>
        <taxon>Sesamum</taxon>
    </lineage>
</organism>
<comment type="cofactor">
    <cofactor evidence="1 17">
        <name>heme</name>
        <dbReference type="ChEBI" id="CHEBI:30413"/>
    </cofactor>
</comment>
<evidence type="ECO:0000256" key="9">
    <source>
        <dbReference type="ARBA" id="ARBA00022723"/>
    </source>
</evidence>
<evidence type="ECO:0000256" key="3">
    <source>
        <dbReference type="ARBA" id="ARBA00004935"/>
    </source>
</evidence>
<comment type="pathway">
    <text evidence="3">Pigment biosynthesis; anthocyanin biosynthesis.</text>
</comment>
<dbReference type="PANTHER" id="PTHR47955:SF15">
    <property type="entry name" value="CYTOCHROME P450 71A2-LIKE"/>
    <property type="match status" value="1"/>
</dbReference>
<dbReference type="GO" id="GO:0016020">
    <property type="term" value="C:membrane"/>
    <property type="evidence" value="ECO:0007669"/>
    <property type="project" value="UniProtKB-SubCell"/>
</dbReference>
<reference evidence="18" key="1">
    <citation type="submission" date="2020-06" db="EMBL/GenBank/DDBJ databases">
        <authorList>
            <person name="Li T."/>
            <person name="Hu X."/>
            <person name="Zhang T."/>
            <person name="Song X."/>
            <person name="Zhang H."/>
            <person name="Dai N."/>
            <person name="Sheng W."/>
            <person name="Hou X."/>
            <person name="Wei L."/>
        </authorList>
    </citation>
    <scope>NUCLEOTIDE SEQUENCE</scope>
    <source>
        <strain evidence="18">KEN1</strain>
        <tissue evidence="18">Leaf</tissue>
    </source>
</reference>
<dbReference type="InterPro" id="IPR001128">
    <property type="entry name" value="Cyt_P450"/>
</dbReference>
<evidence type="ECO:0000256" key="7">
    <source>
        <dbReference type="ARBA" id="ARBA00022676"/>
    </source>
</evidence>
<evidence type="ECO:0000256" key="17">
    <source>
        <dbReference type="PIRSR" id="PIRSR602401-1"/>
    </source>
</evidence>
<dbReference type="InterPro" id="IPR036396">
    <property type="entry name" value="Cyt_P450_sf"/>
</dbReference>
<evidence type="ECO:0000256" key="11">
    <source>
        <dbReference type="ARBA" id="ARBA00023002"/>
    </source>
</evidence>
<sequence length="892" mass="100109">MMVDEGKRYGAHILAVPYPSQGHVNPMLQFCKRLVFKGAKPTFAITNFISNTMCPKSDTVSIDTISDGCDDAGFMQAENVADYLTRMEIAGSKTLEQLIQKYQDCNNPFDCIVYDAFLPWVLDVAEKYAIKGAAFFTQACAVNYVYYYAHHGLLTLPVSTPSPVELPGLPPLDLSDMPSFIYVHGSYPAYFAMVLSQFSNVEKADFVLVNTFYKLEEKVVDSMTRVCPKLLTIGPTVPSLYLDNRVENDLNYDINLFQSDSQLSTIINWLNTKPPASIVYIAFGSMDNLPKTQMEEIAWGLKNTNFDFLWTVRASDKEEKIPKDFVQASRDKGLFVHWSPQLEVLSNKAVGCFFSHGGWNSTFEALSLGVPMVVMPQWTDQTTDAKLVQDVWGVGVRVRAEADGIVRREEIEGCIREVMEGEKGKEMKRNGSKWEDLAKEAVSEGGTSDINIDFLIKIEFCVPLLVVSSADAAREILKTHDPIFSNRPRSSVASGIYDCKDIAFSPYGEYWRQVKSICVHQLLSNKKVQSFRNVREEEVSLMVEKIRTSCSERSVINLGETFASLANDIICRVALGRKYSDGEGGRKFKKVLETLGVLLGAFDVGEFIPWLVWIKYVNGMKGKVKKIAKDLDEFLEFVVKEHMDERRRNGNDGGGENRKDFVDVLLEIQRNEEGGFALDAISIKALILDMFAAGTDTTFTLIEWTLSELIRNENVTMKLKSELKNIARSSSTITEEDLDKCTYLKAVVKETLRLHPPLPLLVPRESTQDVKLFNHDIAAGTRVVINVWAIGRDPKLWEDPRKFCPERFLNSCLDFKGQFQLIPFGAGRRGCPGAAFALQIVELVLANLVLNFEFSLPGGRRGEELDMFEGEGITIHRKFPLSVIASCESACN</sequence>
<comment type="caution">
    <text evidence="18">The sequence shown here is derived from an EMBL/GenBank/DDBJ whole genome shotgun (WGS) entry which is preliminary data.</text>
</comment>
<evidence type="ECO:0000256" key="10">
    <source>
        <dbReference type="ARBA" id="ARBA00022729"/>
    </source>
</evidence>
<comment type="similarity">
    <text evidence="4">Belongs to the UDP-glycosyltransferase family.</text>
</comment>
<accession>A0AAW2XFU7</accession>
<dbReference type="PROSITE" id="PS00086">
    <property type="entry name" value="CYTOCHROME_P450"/>
    <property type="match status" value="1"/>
</dbReference>
<dbReference type="InterPro" id="IPR017972">
    <property type="entry name" value="Cyt_P450_CS"/>
</dbReference>
<comment type="subcellular location">
    <subcellularLocation>
        <location evidence="2">Membrane</location>
        <topology evidence="2">Single-pass membrane protein</topology>
    </subcellularLocation>
</comment>
<dbReference type="InterPro" id="IPR002213">
    <property type="entry name" value="UDP_glucos_trans"/>
</dbReference>
<keyword evidence="12 17" id="KW-0408">Iron</keyword>
<gene>
    <name evidence="18" type="ORF">Slati_1262900</name>
</gene>
<dbReference type="SUPFAM" id="SSF53756">
    <property type="entry name" value="UDP-Glycosyltransferase/glycogen phosphorylase"/>
    <property type="match status" value="1"/>
</dbReference>
<keyword evidence="6 17" id="KW-0349">Heme</keyword>
<name>A0AAW2XFU7_9LAMI</name>
<protein>
    <recommendedName>
        <fullName evidence="16">anthocyanidin 3-O-glucoside 5-O-glucosyltransferase</fullName>
        <ecNumber evidence="16">2.4.1.298</ecNumber>
    </recommendedName>
</protein>
<dbReference type="FunFam" id="3.40.50.2000:FF:000057">
    <property type="entry name" value="Glycosyltransferase"/>
    <property type="match status" value="1"/>
</dbReference>
<dbReference type="SUPFAM" id="SSF48264">
    <property type="entry name" value="Cytochrome P450"/>
    <property type="match status" value="1"/>
</dbReference>
<proteinExistence type="inferred from homology"/>
<dbReference type="InterPro" id="IPR002401">
    <property type="entry name" value="Cyt_P450_E_grp-I"/>
</dbReference>
<dbReference type="EC" id="2.4.1.298" evidence="16"/>
<keyword evidence="8" id="KW-0808">Transferase</keyword>
<dbReference type="FunFam" id="1.10.630.10:FF:000011">
    <property type="entry name" value="Cytochrome P450 83B1"/>
    <property type="match status" value="1"/>
</dbReference>
<keyword evidence="7" id="KW-0328">Glycosyltransferase</keyword>
<dbReference type="PRINTS" id="PR00385">
    <property type="entry name" value="P450"/>
</dbReference>
<evidence type="ECO:0000256" key="15">
    <source>
        <dbReference type="ARBA" id="ARBA00056922"/>
    </source>
</evidence>
<feature type="binding site" description="axial binding residue" evidence="17">
    <location>
        <position position="831"/>
    </location>
    <ligand>
        <name>heme</name>
        <dbReference type="ChEBI" id="CHEBI:30413"/>
    </ligand>
    <ligandPart>
        <name>Fe</name>
        <dbReference type="ChEBI" id="CHEBI:18248"/>
    </ligandPart>
</feature>
<dbReference type="CDD" id="cd11072">
    <property type="entry name" value="CYP71-like"/>
    <property type="match status" value="1"/>
</dbReference>
<dbReference type="GO" id="GO:0004497">
    <property type="term" value="F:monooxygenase activity"/>
    <property type="evidence" value="ECO:0007669"/>
    <property type="project" value="UniProtKB-KW"/>
</dbReference>
<evidence type="ECO:0000256" key="16">
    <source>
        <dbReference type="ARBA" id="ARBA00066781"/>
    </source>
</evidence>
<dbReference type="EMBL" id="JACGWN010000004">
    <property type="protein sequence ID" value="KAL0452848.1"/>
    <property type="molecule type" value="Genomic_DNA"/>
</dbReference>
<dbReference type="FunFam" id="3.40.50.2000:FF:000019">
    <property type="entry name" value="Glycosyltransferase"/>
    <property type="match status" value="1"/>
</dbReference>
<evidence type="ECO:0000256" key="1">
    <source>
        <dbReference type="ARBA" id="ARBA00001971"/>
    </source>
</evidence>
<keyword evidence="11" id="KW-0560">Oxidoreductase</keyword>
<dbReference type="PRINTS" id="PR00463">
    <property type="entry name" value="EP450I"/>
</dbReference>
<dbReference type="GO" id="GO:0016705">
    <property type="term" value="F:oxidoreductase activity, acting on paired donors, with incorporation or reduction of molecular oxygen"/>
    <property type="evidence" value="ECO:0007669"/>
    <property type="project" value="InterPro"/>
</dbReference>
<reference evidence="18" key="2">
    <citation type="journal article" date="2024" name="Plant">
        <title>Genomic evolution and insights into agronomic trait innovations of Sesamum species.</title>
        <authorList>
            <person name="Miao H."/>
            <person name="Wang L."/>
            <person name="Qu L."/>
            <person name="Liu H."/>
            <person name="Sun Y."/>
            <person name="Le M."/>
            <person name="Wang Q."/>
            <person name="Wei S."/>
            <person name="Zheng Y."/>
            <person name="Lin W."/>
            <person name="Duan Y."/>
            <person name="Cao H."/>
            <person name="Xiong S."/>
            <person name="Wang X."/>
            <person name="Wei L."/>
            <person name="Li C."/>
            <person name="Ma Q."/>
            <person name="Ju M."/>
            <person name="Zhao R."/>
            <person name="Li G."/>
            <person name="Mu C."/>
            <person name="Tian Q."/>
            <person name="Mei H."/>
            <person name="Zhang T."/>
            <person name="Gao T."/>
            <person name="Zhang H."/>
        </authorList>
    </citation>
    <scope>NUCLEOTIDE SEQUENCE</scope>
    <source>
        <strain evidence="18">KEN1</strain>
    </source>
</reference>
<dbReference type="CDD" id="cd03784">
    <property type="entry name" value="GT1_Gtf-like"/>
    <property type="match status" value="1"/>
</dbReference>
<dbReference type="Gene3D" id="1.10.630.10">
    <property type="entry name" value="Cytochrome P450"/>
    <property type="match status" value="1"/>
</dbReference>
<keyword evidence="10" id="KW-0732">Signal</keyword>
<dbReference type="PROSITE" id="PS00375">
    <property type="entry name" value="UDPGT"/>
    <property type="match status" value="1"/>
</dbReference>
<dbReference type="InterPro" id="IPR035595">
    <property type="entry name" value="UDP_glycos_trans_CS"/>
</dbReference>
<evidence type="ECO:0000256" key="6">
    <source>
        <dbReference type="ARBA" id="ARBA00022617"/>
    </source>
</evidence>
<comment type="similarity">
    <text evidence="5">Belongs to the cytochrome P450 family.</text>
</comment>
<dbReference type="Gene3D" id="3.40.50.2000">
    <property type="entry name" value="Glycogen Phosphorylase B"/>
    <property type="match status" value="2"/>
</dbReference>
<keyword evidence="13" id="KW-0503">Monooxygenase</keyword>
<dbReference type="Pfam" id="PF00201">
    <property type="entry name" value="UDPGT"/>
    <property type="match status" value="1"/>
</dbReference>
<evidence type="ECO:0000256" key="13">
    <source>
        <dbReference type="ARBA" id="ARBA00023033"/>
    </source>
</evidence>
<comment type="catalytic activity">
    <reaction evidence="14">
        <text>an anthocyanidin 3-O-beta-D-glucoside + UDP-alpha-D-glucose = an anthocyanidin 3,5-di-O-beta-D-glucoside + UDP + 2 H(+)</text>
        <dbReference type="Rhea" id="RHEA:35423"/>
        <dbReference type="ChEBI" id="CHEBI:15378"/>
        <dbReference type="ChEBI" id="CHEBI:16307"/>
        <dbReference type="ChEBI" id="CHEBI:57503"/>
        <dbReference type="ChEBI" id="CHEBI:58223"/>
        <dbReference type="ChEBI" id="CHEBI:58885"/>
        <dbReference type="EC" id="2.4.1.298"/>
    </reaction>
</comment>
<dbReference type="GO" id="GO:0020037">
    <property type="term" value="F:heme binding"/>
    <property type="evidence" value="ECO:0007669"/>
    <property type="project" value="InterPro"/>
</dbReference>
<dbReference type="PANTHER" id="PTHR47955">
    <property type="entry name" value="CYTOCHROME P450 FAMILY 71 PROTEIN"/>
    <property type="match status" value="1"/>
</dbReference>
<keyword evidence="9 17" id="KW-0479">Metal-binding</keyword>
<dbReference type="GO" id="GO:0005506">
    <property type="term" value="F:iron ion binding"/>
    <property type="evidence" value="ECO:0007669"/>
    <property type="project" value="InterPro"/>
</dbReference>
<evidence type="ECO:0000256" key="2">
    <source>
        <dbReference type="ARBA" id="ARBA00004167"/>
    </source>
</evidence>
<evidence type="ECO:0000256" key="5">
    <source>
        <dbReference type="ARBA" id="ARBA00010617"/>
    </source>
</evidence>
<evidence type="ECO:0000256" key="4">
    <source>
        <dbReference type="ARBA" id="ARBA00009995"/>
    </source>
</evidence>
<evidence type="ECO:0000313" key="18">
    <source>
        <dbReference type="EMBL" id="KAL0452848.1"/>
    </source>
</evidence>
<dbReference type="GO" id="GO:0008194">
    <property type="term" value="F:UDP-glycosyltransferase activity"/>
    <property type="evidence" value="ECO:0007669"/>
    <property type="project" value="InterPro"/>
</dbReference>
<evidence type="ECO:0000256" key="8">
    <source>
        <dbReference type="ARBA" id="ARBA00022679"/>
    </source>
</evidence>
<comment type="function">
    <text evidence="15">Catalyzes the glucosylation at the O-5 position of anthocyanidin 3-glucosides to form anthocyanidin 3,5-di-O-glucosides using UDP-glucose as sugar donor. Anthocyanidin 3,5-di-O-glucosides are molecules that are responsible for pigmentation. Also acts on anthocyanidin 3-O-(6-O-malonylglucoside). Much less active with hydroxycinnamoylglucose derivatives. No activity in the absence of the 3-O-glucoside group.</text>
</comment>
<dbReference type="GO" id="GO:0102816">
    <property type="term" value="F:UDP-D-glucose:delphinidin 3-O-glucosyl-5-O-caffeoylglucoside -O-beta-D-glucosyltransferase activity"/>
    <property type="evidence" value="ECO:0007669"/>
    <property type="project" value="UniProtKB-EC"/>
</dbReference>
<dbReference type="AlphaFoldDB" id="A0AAW2XFU7"/>
<dbReference type="Pfam" id="PF00067">
    <property type="entry name" value="p450"/>
    <property type="match status" value="1"/>
</dbReference>
<evidence type="ECO:0000256" key="12">
    <source>
        <dbReference type="ARBA" id="ARBA00023004"/>
    </source>
</evidence>